<feature type="chain" id="PRO_5046047389" evidence="2">
    <location>
        <begin position="26"/>
        <end position="539"/>
    </location>
</feature>
<keyword evidence="1" id="KW-0812">Transmembrane</keyword>
<evidence type="ECO:0000256" key="1">
    <source>
        <dbReference type="SAM" id="Phobius"/>
    </source>
</evidence>
<feature type="signal peptide" evidence="2">
    <location>
        <begin position="1"/>
        <end position="25"/>
    </location>
</feature>
<evidence type="ECO:0000313" key="4">
    <source>
        <dbReference type="Proteomes" id="UP001597118"/>
    </source>
</evidence>
<dbReference type="NCBIfam" id="TIGR02167">
    <property type="entry name" value="Liste_lipo_26"/>
    <property type="match status" value="3"/>
</dbReference>
<dbReference type="Proteomes" id="UP001597118">
    <property type="component" value="Unassembled WGS sequence"/>
</dbReference>
<feature type="transmembrane region" description="Helical" evidence="1">
    <location>
        <begin position="462"/>
        <end position="481"/>
    </location>
</feature>
<proteinExistence type="predicted"/>
<dbReference type="InterPro" id="IPR005046">
    <property type="entry name" value="DUF285"/>
</dbReference>
<dbReference type="Pfam" id="PF03382">
    <property type="entry name" value="DUF285"/>
    <property type="match status" value="1"/>
</dbReference>
<keyword evidence="2" id="KW-0732">Signal</keyword>
<dbReference type="EMBL" id="JBHUDG010000015">
    <property type="protein sequence ID" value="MFD1630131.1"/>
    <property type="molecule type" value="Genomic_DNA"/>
</dbReference>
<comment type="caution">
    <text evidence="3">The sequence shown here is derived from an EMBL/GenBank/DDBJ whole genome shotgun (WGS) entry which is preliminary data.</text>
</comment>
<reference evidence="4" key="1">
    <citation type="journal article" date="2019" name="Int. J. Syst. Evol. Microbiol.">
        <title>The Global Catalogue of Microorganisms (GCM) 10K type strain sequencing project: providing services to taxonomists for standard genome sequencing and annotation.</title>
        <authorList>
            <consortium name="The Broad Institute Genomics Platform"/>
            <consortium name="The Broad Institute Genome Sequencing Center for Infectious Disease"/>
            <person name="Wu L."/>
            <person name="Ma J."/>
        </authorList>
    </citation>
    <scope>NUCLEOTIDE SEQUENCE [LARGE SCALE GENOMIC DNA]</scope>
    <source>
        <strain evidence="4">CCUG 53762</strain>
    </source>
</reference>
<evidence type="ECO:0000313" key="3">
    <source>
        <dbReference type="EMBL" id="MFD1630131.1"/>
    </source>
</evidence>
<keyword evidence="4" id="KW-1185">Reference proteome</keyword>
<organism evidence="3 4">
    <name type="scientific">Pseudopedobacter beijingensis</name>
    <dbReference type="NCBI Taxonomy" id="1207056"/>
    <lineage>
        <taxon>Bacteria</taxon>
        <taxon>Pseudomonadati</taxon>
        <taxon>Bacteroidota</taxon>
        <taxon>Sphingobacteriia</taxon>
        <taxon>Sphingobacteriales</taxon>
        <taxon>Sphingobacteriaceae</taxon>
        <taxon>Pseudopedobacter</taxon>
    </lineage>
</organism>
<dbReference type="InterPro" id="IPR011889">
    <property type="entry name" value="Liste_lipo_26"/>
</dbReference>
<name>A0ABW4IBN2_9SPHI</name>
<gene>
    <name evidence="3" type="ORF">ACFSAH_09590</name>
</gene>
<accession>A0ABW4IBN2</accession>
<protein>
    <submittedName>
        <fullName evidence="3">BspA family leucine-rich repeat surface protein</fullName>
    </submittedName>
</protein>
<evidence type="ECO:0000256" key="2">
    <source>
        <dbReference type="SAM" id="SignalP"/>
    </source>
</evidence>
<dbReference type="RefSeq" id="WP_379662508.1">
    <property type="nucleotide sequence ID" value="NZ_JBHUDG010000015.1"/>
</dbReference>
<keyword evidence="1" id="KW-1133">Transmembrane helix</keyword>
<sequence length="539" mass="59587">MKAIKMRRRILIVMCFVLFATSGFSQTEFVTVWRTDNPSGRGNITTTKSQIKLPLGARNYNISWVKVGNPSVNSNGISVVAGSNTVVTFPSPGDYEIRLTSVNSTQAFLFTFGVNSDTTDSKKLIDVKQWGTLTKWDNVSNIFRDCINMDISATDKLVLMRNVSSMFLGCESLVGNESFNTWQMDGVNNISNMFSGAIAFNQPIGNWNTGTVTNMSGLFNGAVMFNQDIGNWNTEKVINMSNMFNGAMAFNQPIGNWNTSVVTNMNSMFSSARGFNQPLVTNGNKWDVSAVTNLNGVFNTARAFNQSLASWKLNPAVTTVNFMPNSNIDCENYQNTLAGWAENLPELTEDKVLNVNGRKYYGQLTVANRNIIIGKKWILSGDMQDGTVCGFPVTFTGVKASLSNSELLVQWKTTAEKDNQYFTICLSKDGEKWTELDQVSSKAGGGNSNTVLEYSHSVNISGVQLAGIPVIFSLFLLVLLLKRRNASLFIAMVLFGGVFFTNCTKTKEVEPEALYVKIMQIDREQTVSESKIVLVKRLK</sequence>
<keyword evidence="1" id="KW-0472">Membrane</keyword>